<comment type="similarity">
    <text evidence="2">Belongs to the ABC transporter superfamily. ABCA family.</text>
</comment>
<dbReference type="Gene3D" id="3.40.50.300">
    <property type="entry name" value="P-loop containing nucleotide triphosphate hydrolases"/>
    <property type="match status" value="2"/>
</dbReference>
<keyword evidence="13" id="KW-0378">Hydrolase</keyword>
<evidence type="ECO:0000256" key="7">
    <source>
        <dbReference type="ARBA" id="ARBA00022840"/>
    </source>
</evidence>
<dbReference type="PANTHER" id="PTHR19229">
    <property type="entry name" value="ATP-BINDING CASSETTE TRANSPORTER SUBFAMILY A ABCA"/>
    <property type="match status" value="1"/>
</dbReference>
<dbReference type="InterPro" id="IPR027417">
    <property type="entry name" value="P-loop_NTPase"/>
</dbReference>
<evidence type="ECO:0000256" key="2">
    <source>
        <dbReference type="ARBA" id="ARBA00008869"/>
    </source>
</evidence>
<evidence type="ECO:0000256" key="11">
    <source>
        <dbReference type="SAM" id="Phobius"/>
    </source>
</evidence>
<dbReference type="PROSITE" id="PS50893">
    <property type="entry name" value="ABC_TRANSPORTER_2"/>
    <property type="match status" value="2"/>
</dbReference>
<dbReference type="GO" id="GO:0005524">
    <property type="term" value="F:ATP binding"/>
    <property type="evidence" value="ECO:0007669"/>
    <property type="project" value="UniProtKB-KW"/>
</dbReference>
<keyword evidence="8 11" id="KW-1133">Transmembrane helix</keyword>
<name>A0A9P6CSY8_9AGAR</name>
<dbReference type="OrthoDB" id="8061355at2759"/>
<feature type="transmembrane region" description="Helical" evidence="11">
    <location>
        <begin position="1072"/>
        <end position="1097"/>
    </location>
</feature>
<dbReference type="CDD" id="cd03263">
    <property type="entry name" value="ABC_subfamily_A"/>
    <property type="match status" value="2"/>
</dbReference>
<evidence type="ECO:0000256" key="6">
    <source>
        <dbReference type="ARBA" id="ARBA00022741"/>
    </source>
</evidence>
<keyword evidence="6" id="KW-0547">Nucleotide-binding</keyword>
<feature type="transmembrane region" description="Helical" evidence="11">
    <location>
        <begin position="851"/>
        <end position="870"/>
    </location>
</feature>
<feature type="transmembrane region" description="Helical" evidence="11">
    <location>
        <begin position="28"/>
        <end position="48"/>
    </location>
</feature>
<feature type="transmembrane region" description="Helical" evidence="11">
    <location>
        <begin position="233"/>
        <end position="250"/>
    </location>
</feature>
<dbReference type="Pfam" id="PF12698">
    <property type="entry name" value="ABC2_membrane_3"/>
    <property type="match status" value="2"/>
</dbReference>
<dbReference type="InterPro" id="IPR017871">
    <property type="entry name" value="ABC_transporter-like_CS"/>
</dbReference>
<keyword evidence="4 11" id="KW-0812">Transmembrane</keyword>
<dbReference type="PANTHER" id="PTHR19229:SF36">
    <property type="entry name" value="ATP-BINDING CASSETTE SUB-FAMILY A MEMBER 2"/>
    <property type="match status" value="1"/>
</dbReference>
<feature type="transmembrane region" description="Helical" evidence="11">
    <location>
        <begin position="1029"/>
        <end position="1052"/>
    </location>
</feature>
<evidence type="ECO:0000256" key="1">
    <source>
        <dbReference type="ARBA" id="ARBA00004141"/>
    </source>
</evidence>
<keyword evidence="14" id="KW-1185">Reference proteome</keyword>
<keyword evidence="3" id="KW-0813">Transport</keyword>
<feature type="transmembrane region" description="Helical" evidence="11">
    <location>
        <begin position="1109"/>
        <end position="1130"/>
    </location>
</feature>
<feature type="transmembrane region" description="Helical" evidence="11">
    <location>
        <begin position="276"/>
        <end position="298"/>
    </location>
</feature>
<dbReference type="Pfam" id="PF00005">
    <property type="entry name" value="ABC_tran"/>
    <property type="match status" value="2"/>
</dbReference>
<dbReference type="PROSITE" id="PS00211">
    <property type="entry name" value="ABC_TRANSPORTER_1"/>
    <property type="match status" value="2"/>
</dbReference>
<dbReference type="InterPro" id="IPR026082">
    <property type="entry name" value="ABCA"/>
</dbReference>
<dbReference type="InterPro" id="IPR003439">
    <property type="entry name" value="ABC_transporter-like_ATP-bd"/>
</dbReference>
<evidence type="ECO:0000256" key="9">
    <source>
        <dbReference type="ARBA" id="ARBA00023136"/>
    </source>
</evidence>
<dbReference type="GO" id="GO:0140359">
    <property type="term" value="F:ABC-type transporter activity"/>
    <property type="evidence" value="ECO:0007669"/>
    <property type="project" value="InterPro"/>
</dbReference>
<feature type="transmembrane region" description="Helical" evidence="11">
    <location>
        <begin position="365"/>
        <end position="385"/>
    </location>
</feature>
<dbReference type="GO" id="GO:0005319">
    <property type="term" value="F:lipid transporter activity"/>
    <property type="evidence" value="ECO:0007669"/>
    <property type="project" value="TreeGrafter"/>
</dbReference>
<evidence type="ECO:0000259" key="12">
    <source>
        <dbReference type="PROSITE" id="PS50893"/>
    </source>
</evidence>
<dbReference type="InterPro" id="IPR013525">
    <property type="entry name" value="ABC2_TM"/>
</dbReference>
<protein>
    <submittedName>
        <fullName evidence="13">P-loop containing nucleoside triphosphate hydrolase protein</fullName>
    </submittedName>
</protein>
<keyword evidence="7" id="KW-0067">ATP-binding</keyword>
<keyword evidence="9 11" id="KW-0472">Membrane</keyword>
<feature type="domain" description="ABC transporter" evidence="12">
    <location>
        <begin position="1288"/>
        <end position="1517"/>
    </location>
</feature>
<accession>A0A9P6CSY8</accession>
<dbReference type="GO" id="GO:0016887">
    <property type="term" value="F:ATP hydrolysis activity"/>
    <property type="evidence" value="ECO:0007669"/>
    <property type="project" value="InterPro"/>
</dbReference>
<comment type="caution">
    <text evidence="13">The sequence shown here is derived from an EMBL/GenBank/DDBJ whole genome shotgun (WGS) entry which is preliminary data.</text>
</comment>
<evidence type="ECO:0000256" key="10">
    <source>
        <dbReference type="SAM" id="MobiDB-lite"/>
    </source>
</evidence>
<dbReference type="Proteomes" id="UP000807469">
    <property type="component" value="Unassembled WGS sequence"/>
</dbReference>
<feature type="domain" description="ABC transporter" evidence="12">
    <location>
        <begin position="463"/>
        <end position="697"/>
    </location>
</feature>
<organism evidence="13 14">
    <name type="scientific">Pholiota conissans</name>
    <dbReference type="NCBI Taxonomy" id="109636"/>
    <lineage>
        <taxon>Eukaryota</taxon>
        <taxon>Fungi</taxon>
        <taxon>Dikarya</taxon>
        <taxon>Basidiomycota</taxon>
        <taxon>Agaricomycotina</taxon>
        <taxon>Agaricomycetes</taxon>
        <taxon>Agaricomycetidae</taxon>
        <taxon>Agaricales</taxon>
        <taxon>Agaricineae</taxon>
        <taxon>Strophariaceae</taxon>
        <taxon>Pholiota</taxon>
    </lineage>
</organism>
<dbReference type="SMART" id="SM00382">
    <property type="entry name" value="AAA"/>
    <property type="match status" value="2"/>
</dbReference>
<evidence type="ECO:0000256" key="8">
    <source>
        <dbReference type="ARBA" id="ARBA00022989"/>
    </source>
</evidence>
<feature type="transmembrane region" description="Helical" evidence="11">
    <location>
        <begin position="1221"/>
        <end position="1242"/>
    </location>
</feature>
<evidence type="ECO:0000256" key="5">
    <source>
        <dbReference type="ARBA" id="ARBA00022737"/>
    </source>
</evidence>
<keyword evidence="5" id="KW-0677">Repeat</keyword>
<dbReference type="InterPro" id="IPR003593">
    <property type="entry name" value="AAA+_ATPase"/>
</dbReference>
<proteinExistence type="inferred from homology"/>
<gene>
    <name evidence="13" type="ORF">BDN70DRAFT_998757</name>
</gene>
<evidence type="ECO:0000256" key="4">
    <source>
        <dbReference type="ARBA" id="ARBA00022692"/>
    </source>
</evidence>
<feature type="transmembrane region" description="Helical" evidence="11">
    <location>
        <begin position="405"/>
        <end position="429"/>
    </location>
</feature>
<feature type="transmembrane region" description="Helical" evidence="11">
    <location>
        <begin position="310"/>
        <end position="333"/>
    </location>
</feature>
<sequence>MPKAIGLFWLQFRVLVWKNWIISSKNPFLFILRCFLLPIAYGVFLSFAQFMLHRLNNYNPGSPAPIPTLKDHFDGTSSLYLLDATQRSSSDLPSPLQIMNRTLQDFTPEQLHAVNVLSDPLDIPKVCPQNFNGFSGCYAVVIFTDMQPNSPTPHGINYTILADAGLSRIDVERHTSDVVTRILPLQWAIDKSIIELQTNVSQQTPLEWGYSNQTNAQQETAIRLSYDRGIREIIGLAFFLTFTGIVYQIPGSVANERALLITEHMKAMGLYDSARILSWHVGISLTYLPAWIVVALLWKVRIFVETSGGLIVLVHVLLGLVLASWSFVVAVPFGGSPQLAAVVTTFLSVIFAIFGMLVNTSNTLIMVFFSIIFPPSFYIFALKSICGYENHQMATDPSTGDPDSGILLAPLLLVAIIDIVIWPFLAVFLERYLYSTAALLKPKSKRFPTNEYPAQAMPPNTAISVRSLTKIYSTSWFSGNGDVTAVSNLNLDIPKTGIFVMLGSNGAGKSTSLSIMAGLSSITSGTVTFEGGHDRPPRGVLGIVPQKNVLFAELTCMQTLRVWRAVKWCSSRYETDEDLEQLLRDCDLGKKIHANAATLSGGQKRKLQLAIGLLGGSKIILVDECTSGVDPLSRRALWKTLSAFRDDRCIVFTTHFLDEADLLADHIAILAAPGKVVASGSPVALKSQLGEGYSVQVTFGSLLVGSEAEKLFGYSTLSYDFLHAIRMIVPDAYATKPSPSISVYHLKTRDSHIVGQVLNLLEEAEQQGRIKSYDILGTTIEDIFLDLMEKEQSTGKKHVKSHSASSSLDNLSSVSLDKPTPMMDLPNGKGVSPYRQAFTIFHKRMLIVRRAWLTPLLTVLIAVTGSTIPLTFTTGLHQLCVPAAASIVAVPLWLPDAPFAKSNASQNIFPRMAVSPPNLLNTFGRLTNNLLVTKAEDNTIFTELIASDYSNFSLGGVSLGPDGNTTVAWETSPPGIRAPSMLNMASNVLLHRAVGLSTESPNLNADTRPVMIATNFGAFAKVAAATLMYLRWIFFFGAVMAVYPAFFALYVSKERRSDVQAMQLSNGLTNPVGLWLGHLMFDTIASVILSTIIIIIFATATTQFHGLGLLWIVFVLYGVTAALFSYSLSLMVSSPLAAFAIVAGYQFIMLVLYISSYLLVFTFGKVETASHITTIIHFAVSFLAPVDSVVRATLVSVNLFSLLCEGTDVVSTGSLLDIKRFGGPILYLVIHAFVLLAILVWVDSGHRYPRPLGRKKAITHRRLISTSNFDVSQFSDTNPEVADDTSLLRVVGISKTFGGKQVTDDVNLSIPRDTIFALLGPNGAGKTTTFNIIRGDVVPDTGDVFIDGASIVTNPRLARMSLGVCPQFTAIDDQLTVREHLVIYGRLKGLNRGPQLNTSIDAVLEGTSLTIYADRLASKLSGGNQRKLSLAIALLGNPSVILIDEFSTGVDPKMKRDMWQTLRRVAIGKAIVITTHSMEEASALATNVGILAKRLLALGTTASLSARYGTYEVQFVCRTREQIVKARSLMQHIPGSRMADDVATRFEVPITSGNSTYSLAQLFNTLSEHGDFMEYTVERGSLESVFLKVVKENNVREEGQSHDAVAPRTPRSKSFWKNF</sequence>
<evidence type="ECO:0000313" key="13">
    <source>
        <dbReference type="EMBL" id="KAF9471023.1"/>
    </source>
</evidence>
<feature type="transmembrane region" description="Helical" evidence="11">
    <location>
        <begin position="339"/>
        <end position="358"/>
    </location>
</feature>
<evidence type="ECO:0000256" key="3">
    <source>
        <dbReference type="ARBA" id="ARBA00022448"/>
    </source>
</evidence>
<feature type="transmembrane region" description="Helical" evidence="11">
    <location>
        <begin position="876"/>
        <end position="894"/>
    </location>
</feature>
<reference evidence="13" key="1">
    <citation type="submission" date="2020-11" db="EMBL/GenBank/DDBJ databases">
        <authorList>
            <consortium name="DOE Joint Genome Institute"/>
            <person name="Ahrendt S."/>
            <person name="Riley R."/>
            <person name="Andreopoulos W."/>
            <person name="Labutti K."/>
            <person name="Pangilinan J."/>
            <person name="Ruiz-Duenas F.J."/>
            <person name="Barrasa J.M."/>
            <person name="Sanchez-Garcia M."/>
            <person name="Camarero S."/>
            <person name="Miyauchi S."/>
            <person name="Serrano A."/>
            <person name="Linde D."/>
            <person name="Babiker R."/>
            <person name="Drula E."/>
            <person name="Ayuso-Fernandez I."/>
            <person name="Pacheco R."/>
            <person name="Padilla G."/>
            <person name="Ferreira P."/>
            <person name="Barriuso J."/>
            <person name="Kellner H."/>
            <person name="Castanera R."/>
            <person name="Alfaro M."/>
            <person name="Ramirez L."/>
            <person name="Pisabarro A.G."/>
            <person name="Kuo A."/>
            <person name="Tritt A."/>
            <person name="Lipzen A."/>
            <person name="He G."/>
            <person name="Yan M."/>
            <person name="Ng V."/>
            <person name="Cullen D."/>
            <person name="Martin F."/>
            <person name="Rosso M.-N."/>
            <person name="Henrissat B."/>
            <person name="Hibbett D."/>
            <person name="Martinez A.T."/>
            <person name="Grigoriev I.V."/>
        </authorList>
    </citation>
    <scope>NUCLEOTIDE SEQUENCE</scope>
    <source>
        <strain evidence="13">CIRM-BRFM 674</strain>
    </source>
</reference>
<dbReference type="GO" id="GO:0016020">
    <property type="term" value="C:membrane"/>
    <property type="evidence" value="ECO:0007669"/>
    <property type="project" value="UniProtKB-SubCell"/>
</dbReference>
<feature type="transmembrane region" description="Helical" evidence="11">
    <location>
        <begin position="1136"/>
        <end position="1163"/>
    </location>
</feature>
<dbReference type="SUPFAM" id="SSF52540">
    <property type="entry name" value="P-loop containing nucleoside triphosphate hydrolases"/>
    <property type="match status" value="2"/>
</dbReference>
<feature type="region of interest" description="Disordered" evidence="10">
    <location>
        <begin position="1597"/>
        <end position="1619"/>
    </location>
</feature>
<dbReference type="EMBL" id="MU155777">
    <property type="protein sequence ID" value="KAF9471023.1"/>
    <property type="molecule type" value="Genomic_DNA"/>
</dbReference>
<comment type="subcellular location">
    <subcellularLocation>
        <location evidence="1">Membrane</location>
        <topology evidence="1">Multi-pass membrane protein</topology>
    </subcellularLocation>
</comment>
<evidence type="ECO:0000313" key="14">
    <source>
        <dbReference type="Proteomes" id="UP000807469"/>
    </source>
</evidence>